<evidence type="ECO:0000259" key="4">
    <source>
        <dbReference type="Pfam" id="PF00465"/>
    </source>
</evidence>
<dbReference type="PANTHER" id="PTHR43633">
    <property type="entry name" value="ALCOHOL DEHYDROGENASE YQHD"/>
    <property type="match status" value="1"/>
</dbReference>
<evidence type="ECO:0000313" key="7">
    <source>
        <dbReference type="Proteomes" id="UP000482578"/>
    </source>
</evidence>
<sequence>MQAFDYYNPTRIVFGAGRLPEVARLIPPGSRVLLASGGSSAERNGTLPAIRRALAGFHVAEFSGIEANPDADTLLRAARLCREQALDFILAVGGGSVADGCKFIAAAACHDGDAWQLVAAQAPLTRALPLGVVLTLPATGSESNDGAVISRRASGDKLDFSSPLLFPCFALLDPATTLSLPARQTVNGIVDTFVHIVEQYLTYPADAPVQDRFAEGLLLTLAKTGPALLERPDDLSLRGTMMWCATLGLNRLIGVGVPHDWAAHMIGHAVTARCGIDHGRTLSALYPAVLAVQRVGKHDKLLQYGERVWGITEGSAEERASAAIDATSRFFTQLGAPVHLAHEGMCASDIGPIVAKLAEHGLTRLGERGDLDQARIRRVLEIAL</sequence>
<dbReference type="Gene3D" id="1.20.1090.10">
    <property type="entry name" value="Dehydroquinate synthase-like - alpha domain"/>
    <property type="match status" value="1"/>
</dbReference>
<dbReference type="InterPro" id="IPR056798">
    <property type="entry name" value="ADH_Fe_C"/>
</dbReference>
<dbReference type="FunFam" id="3.40.50.1970:FF:000003">
    <property type="entry name" value="Alcohol dehydrogenase, iron-containing"/>
    <property type="match status" value="1"/>
</dbReference>
<keyword evidence="3" id="KW-0560">Oxidoreductase</keyword>
<dbReference type="GO" id="GO:0005829">
    <property type="term" value="C:cytosol"/>
    <property type="evidence" value="ECO:0007669"/>
    <property type="project" value="TreeGrafter"/>
</dbReference>
<protein>
    <submittedName>
        <fullName evidence="6">Iron-containing alcohol dehydrogenase</fullName>
    </submittedName>
</protein>
<reference evidence="6 7" key="1">
    <citation type="submission" date="2020-02" db="EMBL/GenBank/DDBJ databases">
        <authorList>
            <person name="Yang Z."/>
        </authorList>
    </citation>
    <scope>NUCLEOTIDE SEQUENCE [LARGE SCALE GENOMIC DNA]</scope>
    <source>
        <strain evidence="6 7">HX-7-9</strain>
    </source>
</reference>
<organism evidence="6 7">
    <name type="scientific">Crenobacter caeni</name>
    <dbReference type="NCBI Taxonomy" id="2705474"/>
    <lineage>
        <taxon>Bacteria</taxon>
        <taxon>Pseudomonadati</taxon>
        <taxon>Pseudomonadota</taxon>
        <taxon>Betaproteobacteria</taxon>
        <taxon>Neisseriales</taxon>
        <taxon>Neisseriaceae</taxon>
        <taxon>Crenobacter</taxon>
    </lineage>
</organism>
<evidence type="ECO:0000256" key="3">
    <source>
        <dbReference type="ARBA" id="ARBA00023002"/>
    </source>
</evidence>
<evidence type="ECO:0000256" key="2">
    <source>
        <dbReference type="ARBA" id="ARBA00007358"/>
    </source>
</evidence>
<dbReference type="CDD" id="cd08187">
    <property type="entry name" value="BDH"/>
    <property type="match status" value="1"/>
</dbReference>
<dbReference type="GO" id="GO:1990002">
    <property type="term" value="F:methylglyoxal reductase (NADPH) (acetol producing) activity"/>
    <property type="evidence" value="ECO:0007669"/>
    <property type="project" value="TreeGrafter"/>
</dbReference>
<dbReference type="InterPro" id="IPR018211">
    <property type="entry name" value="ADH_Fe_CS"/>
</dbReference>
<dbReference type="PROSITE" id="PS00913">
    <property type="entry name" value="ADH_IRON_1"/>
    <property type="match status" value="1"/>
</dbReference>
<evidence type="ECO:0000313" key="6">
    <source>
        <dbReference type="EMBL" id="NDV12366.1"/>
    </source>
</evidence>
<gene>
    <name evidence="6" type="ORF">GZH52_06090</name>
</gene>
<dbReference type="GO" id="GO:0008106">
    <property type="term" value="F:alcohol dehydrogenase (NADP+) activity"/>
    <property type="evidence" value="ECO:0007669"/>
    <property type="project" value="TreeGrafter"/>
</dbReference>
<comment type="caution">
    <text evidence="6">The sequence shown here is derived from an EMBL/GenBank/DDBJ whole genome shotgun (WGS) entry which is preliminary data.</text>
</comment>
<dbReference type="AlphaFoldDB" id="A0A6B2KQ53"/>
<dbReference type="Pfam" id="PF25137">
    <property type="entry name" value="ADH_Fe_C"/>
    <property type="match status" value="1"/>
</dbReference>
<dbReference type="RefSeq" id="WP_163315593.1">
    <property type="nucleotide sequence ID" value="NZ_JAAGAA010000004.1"/>
</dbReference>
<dbReference type="Gene3D" id="3.40.50.1970">
    <property type="match status" value="1"/>
</dbReference>
<comment type="similarity">
    <text evidence="2">Belongs to the iron-containing alcohol dehydrogenase family.</text>
</comment>
<accession>A0A6B2KQ53</accession>
<dbReference type="Proteomes" id="UP000482578">
    <property type="component" value="Unassembled WGS sequence"/>
</dbReference>
<dbReference type="GO" id="GO:0046872">
    <property type="term" value="F:metal ion binding"/>
    <property type="evidence" value="ECO:0007669"/>
    <property type="project" value="InterPro"/>
</dbReference>
<keyword evidence="7" id="KW-1185">Reference proteome</keyword>
<dbReference type="GO" id="GO:1990362">
    <property type="term" value="F:butanol dehydrogenase (NAD+) activity"/>
    <property type="evidence" value="ECO:0007669"/>
    <property type="project" value="InterPro"/>
</dbReference>
<evidence type="ECO:0000259" key="5">
    <source>
        <dbReference type="Pfam" id="PF25137"/>
    </source>
</evidence>
<dbReference type="Pfam" id="PF00465">
    <property type="entry name" value="Fe-ADH"/>
    <property type="match status" value="1"/>
</dbReference>
<dbReference type="PANTHER" id="PTHR43633:SF1">
    <property type="entry name" value="ALCOHOL DEHYDROGENASE YQHD"/>
    <property type="match status" value="1"/>
</dbReference>
<dbReference type="PROSITE" id="PS00060">
    <property type="entry name" value="ADH_IRON_2"/>
    <property type="match status" value="1"/>
</dbReference>
<feature type="domain" description="Alcohol dehydrogenase iron-type/glycerol dehydrogenase GldA" evidence="4">
    <location>
        <begin position="9"/>
        <end position="174"/>
    </location>
</feature>
<proteinExistence type="inferred from homology"/>
<comment type="cofactor">
    <cofactor evidence="1">
        <name>Fe cation</name>
        <dbReference type="ChEBI" id="CHEBI:24875"/>
    </cofactor>
</comment>
<evidence type="ECO:0000256" key="1">
    <source>
        <dbReference type="ARBA" id="ARBA00001962"/>
    </source>
</evidence>
<feature type="domain" description="Fe-containing alcohol dehydrogenase-like C-terminal" evidence="5">
    <location>
        <begin position="185"/>
        <end position="357"/>
    </location>
</feature>
<dbReference type="SUPFAM" id="SSF56796">
    <property type="entry name" value="Dehydroquinate synthase-like"/>
    <property type="match status" value="1"/>
</dbReference>
<dbReference type="InterPro" id="IPR001670">
    <property type="entry name" value="ADH_Fe/GldA"/>
</dbReference>
<name>A0A6B2KQ53_9NEIS</name>
<dbReference type="InterPro" id="IPR044731">
    <property type="entry name" value="BDH-like"/>
</dbReference>
<dbReference type="EMBL" id="JAAGAA010000004">
    <property type="protein sequence ID" value="NDV12366.1"/>
    <property type="molecule type" value="Genomic_DNA"/>
</dbReference>